<dbReference type="InterPro" id="IPR012902">
    <property type="entry name" value="N_methyl_site"/>
</dbReference>
<evidence type="ECO:0000313" key="3">
    <source>
        <dbReference type="Proteomes" id="UP001183643"/>
    </source>
</evidence>
<keyword evidence="1" id="KW-0472">Membrane</keyword>
<organism evidence="2 3">
    <name type="scientific">Catenuloplanes atrovinosus</name>
    <dbReference type="NCBI Taxonomy" id="137266"/>
    <lineage>
        <taxon>Bacteria</taxon>
        <taxon>Bacillati</taxon>
        <taxon>Actinomycetota</taxon>
        <taxon>Actinomycetes</taxon>
        <taxon>Micromonosporales</taxon>
        <taxon>Micromonosporaceae</taxon>
        <taxon>Catenuloplanes</taxon>
    </lineage>
</organism>
<protein>
    <submittedName>
        <fullName evidence="2">Prepilin-type N-terminal cleavage/methylation domain-containing protein</fullName>
    </submittedName>
</protein>
<accession>A0AAE4C7K5</accession>
<name>A0AAE4C7K5_9ACTN</name>
<comment type="caution">
    <text evidence="2">The sequence shown here is derived from an EMBL/GenBank/DDBJ whole genome shotgun (WGS) entry which is preliminary data.</text>
</comment>
<evidence type="ECO:0000256" key="1">
    <source>
        <dbReference type="SAM" id="Phobius"/>
    </source>
</evidence>
<keyword evidence="3" id="KW-1185">Reference proteome</keyword>
<keyword evidence="1" id="KW-1133">Transmembrane helix</keyword>
<dbReference type="PROSITE" id="PS00409">
    <property type="entry name" value="PROKAR_NTER_METHYL"/>
    <property type="match status" value="1"/>
</dbReference>
<proteinExistence type="predicted"/>
<feature type="transmembrane region" description="Helical" evidence="1">
    <location>
        <begin position="12"/>
        <end position="33"/>
    </location>
</feature>
<keyword evidence="1" id="KW-0812">Transmembrane</keyword>
<dbReference type="Proteomes" id="UP001183643">
    <property type="component" value="Unassembled WGS sequence"/>
</dbReference>
<evidence type="ECO:0000313" key="2">
    <source>
        <dbReference type="EMBL" id="MDR7274631.1"/>
    </source>
</evidence>
<dbReference type="EMBL" id="JAVDYB010000001">
    <property type="protein sequence ID" value="MDR7274631.1"/>
    <property type="molecule type" value="Genomic_DNA"/>
</dbReference>
<dbReference type="RefSeq" id="WP_310364589.1">
    <property type="nucleotide sequence ID" value="NZ_JAVDYB010000001.1"/>
</dbReference>
<reference evidence="2" key="1">
    <citation type="submission" date="2023-07" db="EMBL/GenBank/DDBJ databases">
        <title>Sequencing the genomes of 1000 actinobacteria strains.</title>
        <authorList>
            <person name="Klenk H.-P."/>
        </authorList>
    </citation>
    <scope>NUCLEOTIDE SEQUENCE</scope>
    <source>
        <strain evidence="2">DSM 44707</strain>
    </source>
</reference>
<sequence length="213" mass="22805">MARLRAGEQRDAGITLIEVIVGMAIMSVLMVLFTTAITQVYRTFNKVDATTQAQSQVNTVFLRLDREIRYSTGITAGLRSGATSVIEYQVYLNNVKSCVQLRVRSDTGLLQRREWATDAAPPATWTTLLSGVRLVPAAQATPSLAGGATAAPPVSRPAGTSTQDFQRLRLYFITTGGGGAASTERLTDVTFTALNTTASAITDDLCKEGRNGL</sequence>
<gene>
    <name evidence="2" type="ORF">J2S41_001409</name>
</gene>
<dbReference type="Pfam" id="PF07963">
    <property type="entry name" value="N_methyl"/>
    <property type="match status" value="1"/>
</dbReference>
<dbReference type="NCBIfam" id="TIGR02532">
    <property type="entry name" value="IV_pilin_GFxxxE"/>
    <property type="match status" value="1"/>
</dbReference>
<dbReference type="AlphaFoldDB" id="A0AAE4C7K5"/>